<dbReference type="InterPro" id="IPR052018">
    <property type="entry name" value="PHP_domain"/>
</dbReference>
<accession>A0ABT5UZL7</accession>
<protein>
    <submittedName>
        <fullName evidence="3">PHP domain-containing protein</fullName>
    </submittedName>
</protein>
<reference evidence="3 4" key="1">
    <citation type="submission" date="2023-02" db="EMBL/GenBank/DDBJ databases">
        <title>Vibrio intestini sp. nov., a close relative of Vibrio cholerae isolated from the intestine of Healthy Culter dabryi.</title>
        <authorList>
            <person name="Wu N."/>
        </authorList>
    </citation>
    <scope>NUCLEOTIDE SEQUENCE [LARGE SCALE GENOMIC DNA]</scope>
    <source>
        <strain evidence="3 4">DSL-7</strain>
    </source>
</reference>
<feature type="compositionally biased region" description="Basic and acidic residues" evidence="1">
    <location>
        <begin position="296"/>
        <end position="307"/>
    </location>
</feature>
<evidence type="ECO:0000313" key="3">
    <source>
        <dbReference type="EMBL" id="MDE1514277.1"/>
    </source>
</evidence>
<comment type="caution">
    <text evidence="3">The sequence shown here is derived from an EMBL/GenBank/DDBJ whole genome shotgun (WGS) entry which is preliminary data.</text>
</comment>
<gene>
    <name evidence="3" type="ORF">PUN32_04500</name>
</gene>
<dbReference type="PANTHER" id="PTHR42924">
    <property type="entry name" value="EXONUCLEASE"/>
    <property type="match status" value="1"/>
</dbReference>
<dbReference type="InterPro" id="IPR004013">
    <property type="entry name" value="PHP_dom"/>
</dbReference>
<dbReference type="NCBIfam" id="NF047791">
    <property type="entry name" value="RNaseRnm"/>
    <property type="match status" value="1"/>
</dbReference>
<proteinExistence type="predicted"/>
<feature type="domain" description="Polymerase/histidinol phosphatase N-terminal" evidence="2">
    <location>
        <begin position="3"/>
        <end position="70"/>
    </location>
</feature>
<sequence>MRIDLHSHTTASDGRFTYQQLIDRAISFEINVLAITDHDTVAALGDARAYIDQQQYPLQLIDGIEISTVWQNKDIHIVGLNIDPNSAALQHLIAEQQQRRIERGELMAHRLQKATREGVLTEVQQIAAGAPLTRAHFAKWLVDNGYAANMQQVFKKFLTRDNPGYVPPNWCSMSEAVRAIHAAGGQAVLAHPGRYDLTAKWLKRLMSAFVEAGGDAIEVAQPQQSPQERRMLGDYAREYQLLASQGSDFHYPSPWMELGRNLWLPAAVEPVWKDWYLAAEHSSLSPLSASPLSLSDRVERLNEEEQP</sequence>
<evidence type="ECO:0000313" key="4">
    <source>
        <dbReference type="Proteomes" id="UP001216189"/>
    </source>
</evidence>
<dbReference type="CDD" id="cd07438">
    <property type="entry name" value="PHP_HisPPase_AMP"/>
    <property type="match status" value="1"/>
</dbReference>
<dbReference type="Gene3D" id="1.10.150.650">
    <property type="match status" value="1"/>
</dbReference>
<dbReference type="Proteomes" id="UP001216189">
    <property type="component" value="Unassembled WGS sequence"/>
</dbReference>
<organism evidence="3 4">
    <name type="scientific">Vibrio chanodichtyis</name>
    <dbReference type="NCBI Taxonomy" id="3027932"/>
    <lineage>
        <taxon>Bacteria</taxon>
        <taxon>Pseudomonadati</taxon>
        <taxon>Pseudomonadota</taxon>
        <taxon>Gammaproteobacteria</taxon>
        <taxon>Vibrionales</taxon>
        <taxon>Vibrionaceae</taxon>
        <taxon>Vibrio</taxon>
    </lineage>
</organism>
<dbReference type="SMART" id="SM00481">
    <property type="entry name" value="POLIIIAc"/>
    <property type="match status" value="1"/>
</dbReference>
<dbReference type="PANTHER" id="PTHR42924:SF3">
    <property type="entry name" value="POLYMERASE_HISTIDINOL PHOSPHATASE N-TERMINAL DOMAIN-CONTAINING PROTEIN"/>
    <property type="match status" value="1"/>
</dbReference>
<dbReference type="EMBL" id="JARBFT010000003">
    <property type="protein sequence ID" value="MDE1514277.1"/>
    <property type="molecule type" value="Genomic_DNA"/>
</dbReference>
<dbReference type="Pfam" id="PF02811">
    <property type="entry name" value="PHP"/>
    <property type="match status" value="1"/>
</dbReference>
<name>A0ABT5UZL7_9VIBR</name>
<dbReference type="SUPFAM" id="SSF89550">
    <property type="entry name" value="PHP domain-like"/>
    <property type="match status" value="1"/>
</dbReference>
<dbReference type="InterPro" id="IPR003141">
    <property type="entry name" value="Pol/His_phosphatase_N"/>
</dbReference>
<evidence type="ECO:0000256" key="1">
    <source>
        <dbReference type="SAM" id="MobiDB-lite"/>
    </source>
</evidence>
<keyword evidence="4" id="KW-1185">Reference proteome</keyword>
<feature type="compositionally biased region" description="Low complexity" evidence="1">
    <location>
        <begin position="285"/>
        <end position="295"/>
    </location>
</feature>
<evidence type="ECO:0000259" key="2">
    <source>
        <dbReference type="SMART" id="SM00481"/>
    </source>
</evidence>
<dbReference type="RefSeq" id="WP_274721974.1">
    <property type="nucleotide sequence ID" value="NZ_JARBFT010000003.1"/>
</dbReference>
<feature type="region of interest" description="Disordered" evidence="1">
    <location>
        <begin position="285"/>
        <end position="307"/>
    </location>
</feature>
<dbReference type="Gene3D" id="3.20.20.140">
    <property type="entry name" value="Metal-dependent hydrolases"/>
    <property type="match status" value="1"/>
</dbReference>
<dbReference type="InterPro" id="IPR016195">
    <property type="entry name" value="Pol/histidinol_Pase-like"/>
</dbReference>